<protein>
    <submittedName>
        <fullName evidence="4">Sortase family protein</fullName>
    </submittedName>
</protein>
<evidence type="ECO:0000256" key="1">
    <source>
        <dbReference type="ARBA" id="ARBA00022801"/>
    </source>
</evidence>
<sequence length="273" mass="30567">MNQTYHIKVDSGHHAMPPSFPSRHHSRPPRSQRSNVPQRWLKDILGFLGLFIVFFGISSLVVMAPTLYTKVSYYFLTDDAEKDNQRSGLPVSSNNDTFPVSSDQNKPIIKEDKIIIPKINVDAPLVFVQTADNKTILESLQDGVAHYPGTALPGQAGNVFVTGHSSYYWWSGGKYNRVFTLLDKLQANDLVYIHYQGEEYIYKVRDSIVVLPKQTEVLKPTATPTLSMMTCTPIGTNLKRLIVRADMISSPAKDISGITEFADIPKIPVFLPL</sequence>
<accession>A0A0G1I2Z1</accession>
<dbReference type="InterPro" id="IPR005754">
    <property type="entry name" value="Sortase"/>
</dbReference>
<dbReference type="Pfam" id="PF04203">
    <property type="entry name" value="Sortase"/>
    <property type="match status" value="1"/>
</dbReference>
<keyword evidence="3" id="KW-1133">Transmembrane helix</keyword>
<gene>
    <name evidence="4" type="ORF">VE96_C0002G0012</name>
</gene>
<feature type="region of interest" description="Disordered" evidence="2">
    <location>
        <begin position="1"/>
        <end position="35"/>
    </location>
</feature>
<evidence type="ECO:0000256" key="3">
    <source>
        <dbReference type="SAM" id="Phobius"/>
    </source>
</evidence>
<keyword evidence="3" id="KW-0812">Transmembrane</keyword>
<dbReference type="NCBIfam" id="TIGR01076">
    <property type="entry name" value="sortase_fam"/>
    <property type="match status" value="1"/>
</dbReference>
<dbReference type="Gene3D" id="2.40.260.10">
    <property type="entry name" value="Sortase"/>
    <property type="match status" value="1"/>
</dbReference>
<proteinExistence type="predicted"/>
<evidence type="ECO:0000256" key="2">
    <source>
        <dbReference type="SAM" id="MobiDB-lite"/>
    </source>
</evidence>
<reference evidence="4 5" key="1">
    <citation type="journal article" date="2015" name="Nature">
        <title>rRNA introns, odd ribosomes, and small enigmatic genomes across a large radiation of phyla.</title>
        <authorList>
            <person name="Brown C.T."/>
            <person name="Hug L.A."/>
            <person name="Thomas B.C."/>
            <person name="Sharon I."/>
            <person name="Castelle C.J."/>
            <person name="Singh A."/>
            <person name="Wilkins M.J."/>
            <person name="Williams K.H."/>
            <person name="Banfield J.F."/>
        </authorList>
    </citation>
    <scope>NUCLEOTIDE SEQUENCE [LARGE SCALE GENOMIC DNA]</scope>
</reference>
<feature type="transmembrane region" description="Helical" evidence="3">
    <location>
        <begin position="44"/>
        <end position="68"/>
    </location>
</feature>
<keyword evidence="1" id="KW-0378">Hydrolase</keyword>
<name>A0A0G1I2Z1_UNCK3</name>
<dbReference type="Proteomes" id="UP000034752">
    <property type="component" value="Unassembled WGS sequence"/>
</dbReference>
<organism evidence="4 5">
    <name type="scientific">candidate division Kazan bacterium GW2011_GWA1_44_22</name>
    <dbReference type="NCBI Taxonomy" id="1620410"/>
    <lineage>
        <taxon>Bacteria</taxon>
        <taxon>Bacteria division Kazan-3B-28</taxon>
    </lineage>
</organism>
<evidence type="ECO:0000313" key="4">
    <source>
        <dbReference type="EMBL" id="KKT53168.1"/>
    </source>
</evidence>
<comment type="caution">
    <text evidence="4">The sequence shown here is derived from an EMBL/GenBank/DDBJ whole genome shotgun (WGS) entry which is preliminary data.</text>
</comment>
<keyword evidence="3" id="KW-0472">Membrane</keyword>
<dbReference type="GO" id="GO:0016787">
    <property type="term" value="F:hydrolase activity"/>
    <property type="evidence" value="ECO:0007669"/>
    <property type="project" value="UniProtKB-KW"/>
</dbReference>
<dbReference type="SUPFAM" id="SSF63817">
    <property type="entry name" value="Sortase"/>
    <property type="match status" value="1"/>
</dbReference>
<dbReference type="AlphaFoldDB" id="A0A0G1I2Z1"/>
<evidence type="ECO:0000313" key="5">
    <source>
        <dbReference type="Proteomes" id="UP000034752"/>
    </source>
</evidence>
<dbReference type="EMBL" id="LCIJ01000002">
    <property type="protein sequence ID" value="KKT53168.1"/>
    <property type="molecule type" value="Genomic_DNA"/>
</dbReference>
<dbReference type="InterPro" id="IPR023365">
    <property type="entry name" value="Sortase_dom-sf"/>
</dbReference>